<reference evidence="8" key="1">
    <citation type="submission" date="2017-02" db="UniProtKB">
        <authorList>
            <consortium name="WormBaseParasite"/>
        </authorList>
    </citation>
    <scope>IDENTIFICATION</scope>
</reference>
<dbReference type="GO" id="GO:0005730">
    <property type="term" value="C:nucleolus"/>
    <property type="evidence" value="ECO:0007669"/>
    <property type="project" value="UniProtKB-SubCell"/>
</dbReference>
<feature type="region of interest" description="Disordered" evidence="4">
    <location>
        <begin position="149"/>
        <end position="172"/>
    </location>
</feature>
<reference evidence="6 7" key="2">
    <citation type="submission" date="2018-11" db="EMBL/GenBank/DDBJ databases">
        <authorList>
            <consortium name="Pathogen Informatics"/>
        </authorList>
    </citation>
    <scope>NUCLEOTIDE SEQUENCE [LARGE SCALE GENOMIC DNA]</scope>
</reference>
<dbReference type="PANTHER" id="PTHR18034">
    <property type="entry name" value="CELL CYCLE CONTROL PROTEIN CWF22-RELATED"/>
    <property type="match status" value="1"/>
</dbReference>
<dbReference type="WBParaSite" id="TCLT_0000010801-mRNA-1">
    <property type="protein sequence ID" value="TCLT_0000010801-mRNA-1"/>
    <property type="gene ID" value="TCLT_0000010801"/>
</dbReference>
<dbReference type="Pfam" id="PF02847">
    <property type="entry name" value="MA3"/>
    <property type="match status" value="1"/>
</dbReference>
<organism evidence="8">
    <name type="scientific">Thelazia callipaeda</name>
    <name type="common">Oriental eyeworm</name>
    <name type="synonym">Parasitic nematode</name>
    <dbReference type="NCBI Taxonomy" id="103827"/>
    <lineage>
        <taxon>Eukaryota</taxon>
        <taxon>Metazoa</taxon>
        <taxon>Ecdysozoa</taxon>
        <taxon>Nematoda</taxon>
        <taxon>Chromadorea</taxon>
        <taxon>Rhabditida</taxon>
        <taxon>Spirurina</taxon>
        <taxon>Spiruromorpha</taxon>
        <taxon>Thelazioidea</taxon>
        <taxon>Thelaziidae</taxon>
        <taxon>Thelazia</taxon>
    </lineage>
</organism>
<feature type="region of interest" description="Disordered" evidence="4">
    <location>
        <begin position="43"/>
        <end position="73"/>
    </location>
</feature>
<evidence type="ECO:0000259" key="5">
    <source>
        <dbReference type="PROSITE" id="PS51366"/>
    </source>
</evidence>
<name>A0A0N5CJB0_THECL</name>
<evidence type="ECO:0000313" key="8">
    <source>
        <dbReference type="WBParaSite" id="TCLT_0000010801-mRNA-1"/>
    </source>
</evidence>
<evidence type="ECO:0000313" key="7">
    <source>
        <dbReference type="Proteomes" id="UP000276776"/>
    </source>
</evidence>
<dbReference type="InterPro" id="IPR016024">
    <property type="entry name" value="ARM-type_fold"/>
</dbReference>
<dbReference type="InterPro" id="IPR050781">
    <property type="entry name" value="CWC22_splicing_factor"/>
</dbReference>
<dbReference type="EMBL" id="UYYF01000006">
    <property type="protein sequence ID" value="VDM94939.1"/>
    <property type="molecule type" value="Genomic_DNA"/>
</dbReference>
<dbReference type="OMA" id="FMVDILN"/>
<dbReference type="SMART" id="SM00544">
    <property type="entry name" value="MA3"/>
    <property type="match status" value="1"/>
</dbReference>
<dbReference type="Proteomes" id="UP000276776">
    <property type="component" value="Unassembled WGS sequence"/>
</dbReference>
<evidence type="ECO:0000256" key="2">
    <source>
        <dbReference type="ARBA" id="ARBA00006856"/>
    </source>
</evidence>
<sequence length="737" mass="84997">MAVGDSILRSCKRKEIRKRKKQFKKIRRTAYYFHKRTEDVMIPQPANFEESTDPTKTDKKKHSKRRKKKTKKEVCKDDLKQDIDEDDIEIHRYERLLGYNKRKSQNIPQVFRAEGLDYLLEICDSSVSKPHLAEEEIGFDVNEGHKLVSVEKEEQSSGSKNKIVASRKRRNSSALSITDDMVKMEKSSGNESNDDINQNVEEDIYGRLVNKKTGNVLLSKSGAQEKLRDLELKAKLLETEEHVKLKKSVRGLINRLNEHTVVSAVKTFSEIYSTKGHNEVKRLFFSEMMNSIVMGYRLPDRLITEYALFIALIHSTVSAEVSSYFVENYIIKLLEIIAAPPEGKTLENLCVQLAELYNFKVIKVVIVIEIMQRLREEISDKCLACFKTFLSYCGNTMKNRDLIALQKCIAETQSFFAQLSQTSSKTEQLWYTVEEINTIKNADIRKFTEIVDFATHDHYLSIFRGLTRNVDKEKELPMSVDDIVNIPVRGRWWLIGSAWLSTSSVLQSNIGAELSDKTNVKFDASLLLLAKKAKMNTAIRRDIFCTIMSSMDEMDAFEKLLKLSLKGQQEREIVHICIHCALREAHYNSFYSAVIDRLCSYHKRFKLTLQYALWDRIKDLSSLNASQQKNLTFLIVDLLMKRAIGITVLKVIEFGTIDKITTQFLRNILSSILSRSTHQSLMDMFQNVVTSSKLKLFVEGLQIFIHMTLKKPLENVDNKRLLSNIDFLDSICNTDFL</sequence>
<evidence type="ECO:0000256" key="4">
    <source>
        <dbReference type="SAM" id="MobiDB-lite"/>
    </source>
</evidence>
<dbReference type="GO" id="GO:0003723">
    <property type="term" value="F:RNA binding"/>
    <property type="evidence" value="ECO:0007669"/>
    <property type="project" value="InterPro"/>
</dbReference>
<dbReference type="OrthoDB" id="10260961at2759"/>
<evidence type="ECO:0000256" key="3">
    <source>
        <dbReference type="ARBA" id="ARBA00023242"/>
    </source>
</evidence>
<dbReference type="SUPFAM" id="SSF48371">
    <property type="entry name" value="ARM repeat"/>
    <property type="match status" value="1"/>
</dbReference>
<dbReference type="AlphaFoldDB" id="A0A0N5CJB0"/>
<evidence type="ECO:0000313" key="6">
    <source>
        <dbReference type="EMBL" id="VDM94939.1"/>
    </source>
</evidence>
<dbReference type="InterPro" id="IPR003890">
    <property type="entry name" value="MIF4G-like_typ-3"/>
</dbReference>
<dbReference type="Gene3D" id="1.25.40.180">
    <property type="match status" value="1"/>
</dbReference>
<keyword evidence="3" id="KW-0539">Nucleus</keyword>
<feature type="domain" description="MI" evidence="5">
    <location>
        <begin position="538"/>
        <end position="654"/>
    </location>
</feature>
<dbReference type="PROSITE" id="PS51366">
    <property type="entry name" value="MI"/>
    <property type="match status" value="1"/>
</dbReference>
<proteinExistence type="inferred from homology"/>
<dbReference type="InterPro" id="IPR003891">
    <property type="entry name" value="Initiation_fac_eIF4g_MI"/>
</dbReference>
<accession>A0A0N5CJB0</accession>
<dbReference type="STRING" id="103827.A0A0N5CJB0"/>
<dbReference type="GO" id="GO:0042274">
    <property type="term" value="P:ribosomal small subunit biogenesis"/>
    <property type="evidence" value="ECO:0007669"/>
    <property type="project" value="TreeGrafter"/>
</dbReference>
<feature type="compositionally biased region" description="Basic residues" evidence="4">
    <location>
        <begin position="58"/>
        <end position="71"/>
    </location>
</feature>
<gene>
    <name evidence="6" type="ORF">TCLT_LOCUS109</name>
</gene>
<protein>
    <submittedName>
        <fullName evidence="8">MI domain-containing protein</fullName>
    </submittedName>
</protein>
<evidence type="ECO:0000256" key="1">
    <source>
        <dbReference type="ARBA" id="ARBA00004604"/>
    </source>
</evidence>
<comment type="similarity">
    <text evidence="2">Belongs to the CWC22 family.</text>
</comment>
<keyword evidence="7" id="KW-1185">Reference proteome</keyword>
<dbReference type="PANTHER" id="PTHR18034:SF4">
    <property type="entry name" value="NUCLEOLAR MIF4G DOMAIN-CONTAINING PROTEIN 1"/>
    <property type="match status" value="1"/>
</dbReference>
<comment type="subcellular location">
    <subcellularLocation>
        <location evidence="1">Nucleus</location>
        <location evidence="1">Nucleolus</location>
    </subcellularLocation>
</comment>
<dbReference type="SMART" id="SM00543">
    <property type="entry name" value="MIF4G"/>
    <property type="match status" value="1"/>
</dbReference>